<evidence type="ECO:0000313" key="1">
    <source>
        <dbReference type="EMBL" id="RNA09604.1"/>
    </source>
</evidence>
<evidence type="ECO:0000313" key="2">
    <source>
        <dbReference type="Proteomes" id="UP000276133"/>
    </source>
</evidence>
<dbReference type="OrthoDB" id="10195554at2759"/>
<gene>
    <name evidence="1" type="ORF">BpHYR1_012411</name>
</gene>
<reference evidence="1 2" key="1">
    <citation type="journal article" date="2018" name="Sci. Rep.">
        <title>Genomic signatures of local adaptation to the degree of environmental predictability in rotifers.</title>
        <authorList>
            <person name="Franch-Gras L."/>
            <person name="Hahn C."/>
            <person name="Garcia-Roger E.M."/>
            <person name="Carmona M.J."/>
            <person name="Serra M."/>
            <person name="Gomez A."/>
        </authorList>
    </citation>
    <scope>NUCLEOTIDE SEQUENCE [LARGE SCALE GENOMIC DNA]</scope>
    <source>
        <strain evidence="1">HYR1</strain>
    </source>
</reference>
<proteinExistence type="predicted"/>
<accession>A0A3M7QEI7</accession>
<dbReference type="EMBL" id="REGN01006430">
    <property type="protein sequence ID" value="RNA09604.1"/>
    <property type="molecule type" value="Genomic_DNA"/>
</dbReference>
<dbReference type="AlphaFoldDB" id="A0A3M7QEI7"/>
<dbReference type="Proteomes" id="UP000276133">
    <property type="component" value="Unassembled WGS sequence"/>
</dbReference>
<feature type="non-terminal residue" evidence="1">
    <location>
        <position position="1"/>
    </location>
</feature>
<comment type="caution">
    <text evidence="1">The sequence shown here is derived from an EMBL/GenBank/DDBJ whole genome shotgun (WGS) entry which is preliminary data.</text>
</comment>
<protein>
    <submittedName>
        <fullName evidence="1">Uncharacterized protein</fullName>
    </submittedName>
</protein>
<feature type="non-terminal residue" evidence="1">
    <location>
        <position position="128"/>
    </location>
</feature>
<organism evidence="1 2">
    <name type="scientific">Brachionus plicatilis</name>
    <name type="common">Marine rotifer</name>
    <name type="synonym">Brachionus muelleri</name>
    <dbReference type="NCBI Taxonomy" id="10195"/>
    <lineage>
        <taxon>Eukaryota</taxon>
        <taxon>Metazoa</taxon>
        <taxon>Spiralia</taxon>
        <taxon>Gnathifera</taxon>
        <taxon>Rotifera</taxon>
        <taxon>Eurotatoria</taxon>
        <taxon>Monogononta</taxon>
        <taxon>Pseudotrocha</taxon>
        <taxon>Ploima</taxon>
        <taxon>Brachionidae</taxon>
        <taxon>Brachionus</taxon>
    </lineage>
</organism>
<sequence>LDSIENKWGFVKETIINAIEECCPLKKSIRKKNEQSPLFDAELRSFRNFRDYCYQNYMMDKTEQNLFQYRDARREYKKLNRQKIKLYFEAKKSNDFKNSKKFWNFNKTSIKLRGDAEFDSFPEELCWD</sequence>
<name>A0A3M7QEI7_BRAPC</name>
<keyword evidence="2" id="KW-1185">Reference proteome</keyword>